<evidence type="ECO:0000259" key="6">
    <source>
        <dbReference type="PROSITE" id="PS50042"/>
    </source>
</evidence>
<feature type="transmembrane region" description="Helical" evidence="5">
    <location>
        <begin position="355"/>
        <end position="388"/>
    </location>
</feature>
<feature type="domain" description="STAS" evidence="7">
    <location>
        <begin position="468"/>
        <end position="585"/>
    </location>
</feature>
<dbReference type="SMART" id="SM00100">
    <property type="entry name" value="cNMP"/>
    <property type="match status" value="1"/>
</dbReference>
<keyword evidence="3 5" id="KW-1133">Transmembrane helix</keyword>
<evidence type="ECO:0000256" key="1">
    <source>
        <dbReference type="ARBA" id="ARBA00004141"/>
    </source>
</evidence>
<reference evidence="8" key="1">
    <citation type="submission" date="2021-01" db="EMBL/GenBank/DDBJ databases">
        <title>Rhizobium sp. strain KVB221 16S ribosomal RNA gene Genome sequencing and assembly.</title>
        <authorList>
            <person name="Kang M."/>
        </authorList>
    </citation>
    <scope>NUCLEOTIDE SEQUENCE</scope>
    <source>
        <strain evidence="8">KVB221</strain>
    </source>
</reference>
<evidence type="ECO:0000256" key="2">
    <source>
        <dbReference type="ARBA" id="ARBA00022692"/>
    </source>
</evidence>
<keyword evidence="4 5" id="KW-0472">Membrane</keyword>
<dbReference type="PANTHER" id="PTHR43310">
    <property type="entry name" value="SULFATE TRANSPORTER YBAR-RELATED"/>
    <property type="match status" value="1"/>
</dbReference>
<feature type="transmembrane region" description="Helical" evidence="5">
    <location>
        <begin position="408"/>
        <end position="440"/>
    </location>
</feature>
<protein>
    <submittedName>
        <fullName evidence="8">SLC26A/SulP transporter family protein</fullName>
    </submittedName>
</protein>
<dbReference type="Gene3D" id="3.30.750.24">
    <property type="entry name" value="STAS domain"/>
    <property type="match status" value="1"/>
</dbReference>
<dbReference type="Pfam" id="PF00916">
    <property type="entry name" value="Sulfate_transp"/>
    <property type="match status" value="1"/>
</dbReference>
<evidence type="ECO:0000256" key="5">
    <source>
        <dbReference type="SAM" id="Phobius"/>
    </source>
</evidence>
<dbReference type="PANTHER" id="PTHR43310:SF1">
    <property type="entry name" value="SULFATE TRANSPORTER YBAR-RELATED"/>
    <property type="match status" value="1"/>
</dbReference>
<comment type="subcellular location">
    <subcellularLocation>
        <location evidence="1">Membrane</location>
        <topology evidence="1">Multi-pass membrane protein</topology>
    </subcellularLocation>
</comment>
<feature type="transmembrane region" description="Helical" evidence="5">
    <location>
        <begin position="32"/>
        <end position="56"/>
    </location>
</feature>
<evidence type="ECO:0000313" key="9">
    <source>
        <dbReference type="Proteomes" id="UP000633219"/>
    </source>
</evidence>
<evidence type="ECO:0000256" key="3">
    <source>
        <dbReference type="ARBA" id="ARBA00022989"/>
    </source>
</evidence>
<dbReference type="InterPro" id="IPR002645">
    <property type="entry name" value="STAS_dom"/>
</dbReference>
<dbReference type="GO" id="GO:0016020">
    <property type="term" value="C:membrane"/>
    <property type="evidence" value="ECO:0007669"/>
    <property type="project" value="UniProtKB-SubCell"/>
</dbReference>
<feature type="transmembrane region" description="Helical" evidence="5">
    <location>
        <begin position="273"/>
        <end position="294"/>
    </location>
</feature>
<accession>A0A936YRY0</accession>
<organism evidence="8 9">
    <name type="scientific">Rhizobium setariae</name>
    <dbReference type="NCBI Taxonomy" id="2801340"/>
    <lineage>
        <taxon>Bacteria</taxon>
        <taxon>Pseudomonadati</taxon>
        <taxon>Pseudomonadota</taxon>
        <taxon>Alphaproteobacteria</taxon>
        <taxon>Hyphomicrobiales</taxon>
        <taxon>Rhizobiaceae</taxon>
        <taxon>Rhizobium/Agrobacterium group</taxon>
        <taxon>Rhizobium</taxon>
    </lineage>
</organism>
<dbReference type="RefSeq" id="WP_201663144.1">
    <property type="nucleotide sequence ID" value="NZ_JAEQNC010000014.1"/>
</dbReference>
<dbReference type="EMBL" id="JAEQNC010000014">
    <property type="protein sequence ID" value="MBL0374598.1"/>
    <property type="molecule type" value="Genomic_DNA"/>
</dbReference>
<dbReference type="InterPro" id="IPR018488">
    <property type="entry name" value="cNMP-bd_CS"/>
</dbReference>
<keyword evidence="9" id="KW-1185">Reference proteome</keyword>
<feature type="transmembrane region" description="Helical" evidence="5">
    <location>
        <begin position="194"/>
        <end position="211"/>
    </location>
</feature>
<dbReference type="Proteomes" id="UP000633219">
    <property type="component" value="Unassembled WGS sequence"/>
</dbReference>
<dbReference type="InterPro" id="IPR052706">
    <property type="entry name" value="Membrane-Transporter-like"/>
</dbReference>
<dbReference type="CDD" id="cd07042">
    <property type="entry name" value="STAS_SulP_like_sulfate_transporter"/>
    <property type="match status" value="1"/>
</dbReference>
<dbReference type="CDD" id="cd00038">
    <property type="entry name" value="CAP_ED"/>
    <property type="match status" value="1"/>
</dbReference>
<dbReference type="AlphaFoldDB" id="A0A936YRY0"/>
<feature type="transmembrane region" description="Helical" evidence="5">
    <location>
        <begin position="93"/>
        <end position="113"/>
    </location>
</feature>
<dbReference type="PROSITE" id="PS50042">
    <property type="entry name" value="CNMP_BINDING_3"/>
    <property type="match status" value="1"/>
</dbReference>
<dbReference type="InterPro" id="IPR014710">
    <property type="entry name" value="RmlC-like_jellyroll"/>
</dbReference>
<gene>
    <name evidence="8" type="ORF">JJB09_21535</name>
</gene>
<evidence type="ECO:0000313" key="8">
    <source>
        <dbReference type="EMBL" id="MBL0374598.1"/>
    </source>
</evidence>
<dbReference type="Pfam" id="PF00027">
    <property type="entry name" value="cNMP_binding"/>
    <property type="match status" value="1"/>
</dbReference>
<feature type="transmembrane region" description="Helical" evidence="5">
    <location>
        <begin position="151"/>
        <end position="174"/>
    </location>
</feature>
<feature type="domain" description="Cyclic nucleotide-binding" evidence="6">
    <location>
        <begin position="613"/>
        <end position="709"/>
    </location>
</feature>
<dbReference type="InterPro" id="IPR011547">
    <property type="entry name" value="SLC26A/SulP_dom"/>
</dbReference>
<feature type="transmembrane region" description="Helical" evidence="5">
    <location>
        <begin position="218"/>
        <end position="237"/>
    </location>
</feature>
<feature type="transmembrane region" description="Helical" evidence="5">
    <location>
        <begin position="62"/>
        <end position="81"/>
    </location>
</feature>
<dbReference type="SUPFAM" id="SSF52091">
    <property type="entry name" value="SpoIIaa-like"/>
    <property type="match status" value="1"/>
</dbReference>
<dbReference type="InterPro" id="IPR018490">
    <property type="entry name" value="cNMP-bd_dom_sf"/>
</dbReference>
<evidence type="ECO:0000259" key="7">
    <source>
        <dbReference type="PROSITE" id="PS50801"/>
    </source>
</evidence>
<dbReference type="InterPro" id="IPR000595">
    <property type="entry name" value="cNMP-bd_dom"/>
</dbReference>
<dbReference type="PROSITE" id="PS00888">
    <property type="entry name" value="CNMP_BINDING_1"/>
    <property type="match status" value="1"/>
</dbReference>
<dbReference type="SUPFAM" id="SSF51206">
    <property type="entry name" value="cAMP-binding domain-like"/>
    <property type="match status" value="1"/>
</dbReference>
<dbReference type="Gene3D" id="2.60.120.10">
    <property type="entry name" value="Jelly Rolls"/>
    <property type="match status" value="1"/>
</dbReference>
<feature type="transmembrane region" description="Helical" evidence="5">
    <location>
        <begin position="119"/>
        <end position="139"/>
    </location>
</feature>
<dbReference type="InterPro" id="IPR036513">
    <property type="entry name" value="STAS_dom_sf"/>
</dbReference>
<comment type="caution">
    <text evidence="8">The sequence shown here is derived from an EMBL/GenBank/DDBJ whole genome shotgun (WGS) entry which is preliminary data.</text>
</comment>
<name>A0A936YRY0_9HYPH</name>
<keyword evidence="2 5" id="KW-0812">Transmembrane</keyword>
<sequence>MEDSIGDIAPALDARPFARAQATSLMRQLPRLIPLSVVIGLDGIGFAIALATLLFAGELSQGLGMAVTGALGCTILLSFLVGWRSQLKINMACAQDVGAAILAASLVGAVSTVSPDSKLATAFAIVATATLATGIIIFATGFFRAGRLVRFFPLEVLAGFMAATGCLLLMGGIAMVCHVEPSLHGVLSVKPSQMLNMMPAVLLAGLIYLAMAHLRKPFVVLANLVGAAFLFHGWLWMAGMTTADAAALGLLPSVPASQSLQLPFPDLLPLVDWPAVVAAAPVIGTAALLSLFAAMMNISALELATGKELDVNRELRLTGAVNALVSGMGAPPGYPDLATTQLLNKSGVTARGAGFLVALVGLLGLVFAPQVVSLVPFFLSAGLVLYYGFDLVHDWLVATRKTFSLREWSVVVAIVAISLFYSFLVAILAGFLIATVLFAYSYSHAPVIRNVTSLARLPSTTERAPGEMTKLANQGKAVHVIQLQGFLFFGTSEQVVDKVRHAVAADAAMPLRSVIIDFSRATDLDSASANAFKRIQNLAEASGFALTFCALNPKITEALLRSGLDMGLGGRIPVYDNLDLALEKAEEDILQSVGHGMNGKSLAGHFAKSPEHERQLDQLFAAMAREVYAPGDIIIKAGAEAKDIFFLETGRAVIFRSAQDTSRKRLRTMTAGAVLGELAYSLGMLRTADVEAETEVVLLRMSSEQAERLARENQPLAILFNQLVSRALAEKVLIANRMTEHVT</sequence>
<dbReference type="PROSITE" id="PS50801">
    <property type="entry name" value="STAS"/>
    <property type="match status" value="1"/>
</dbReference>
<proteinExistence type="predicted"/>
<evidence type="ECO:0000256" key="4">
    <source>
        <dbReference type="ARBA" id="ARBA00023136"/>
    </source>
</evidence>
<dbReference type="Pfam" id="PF01740">
    <property type="entry name" value="STAS"/>
    <property type="match status" value="1"/>
</dbReference>